<feature type="region of interest" description="Disordered" evidence="1">
    <location>
        <begin position="1"/>
        <end position="38"/>
    </location>
</feature>
<evidence type="ECO:0000313" key="2">
    <source>
        <dbReference type="EMBL" id="MDR7303278.1"/>
    </source>
</evidence>
<comment type="caution">
    <text evidence="2">The sequence shown here is derived from an EMBL/GenBank/DDBJ whole genome shotgun (WGS) entry which is preliminary data.</text>
</comment>
<proteinExistence type="predicted"/>
<name>A0AAE3ZGP3_9ACTN</name>
<organism evidence="2 3">
    <name type="scientific">Haloactinomyces albus</name>
    <dbReference type="NCBI Taxonomy" id="1352928"/>
    <lineage>
        <taxon>Bacteria</taxon>
        <taxon>Bacillati</taxon>
        <taxon>Actinomycetota</taxon>
        <taxon>Actinomycetes</taxon>
        <taxon>Actinopolysporales</taxon>
        <taxon>Actinopolysporaceae</taxon>
        <taxon>Haloactinomyces</taxon>
    </lineage>
</organism>
<protein>
    <submittedName>
        <fullName evidence="2">Uncharacterized protein</fullName>
    </submittedName>
</protein>
<evidence type="ECO:0000313" key="3">
    <source>
        <dbReference type="Proteomes" id="UP001180845"/>
    </source>
</evidence>
<dbReference type="AlphaFoldDB" id="A0AAE3ZGP3"/>
<dbReference type="EMBL" id="JAVDXW010000001">
    <property type="protein sequence ID" value="MDR7303278.1"/>
    <property type="molecule type" value="Genomic_DNA"/>
</dbReference>
<reference evidence="2" key="1">
    <citation type="submission" date="2023-07" db="EMBL/GenBank/DDBJ databases">
        <title>Sequencing the genomes of 1000 actinobacteria strains.</title>
        <authorList>
            <person name="Klenk H.-P."/>
        </authorList>
    </citation>
    <scope>NUCLEOTIDE SEQUENCE</scope>
    <source>
        <strain evidence="2">DSM 45977</strain>
    </source>
</reference>
<dbReference type="Proteomes" id="UP001180845">
    <property type="component" value="Unassembled WGS sequence"/>
</dbReference>
<keyword evidence="3" id="KW-1185">Reference proteome</keyword>
<sequence length="38" mass="3963">MSHGGRTGFHFRAAGPYGPPHSLQPSDAATVQAAEVTR</sequence>
<gene>
    <name evidence="2" type="ORF">JOF55_003459</name>
</gene>
<evidence type="ECO:0000256" key="1">
    <source>
        <dbReference type="SAM" id="MobiDB-lite"/>
    </source>
</evidence>
<accession>A0AAE3ZGP3</accession>